<keyword evidence="8" id="KW-0032">Aminotransferase</keyword>
<evidence type="ECO:0000256" key="1">
    <source>
        <dbReference type="ARBA" id="ARBA00001933"/>
    </source>
</evidence>
<dbReference type="PANTHER" id="PTHR43525:SF1">
    <property type="entry name" value="PROTEIN MALY"/>
    <property type="match status" value="1"/>
</dbReference>
<dbReference type="CDD" id="cd00609">
    <property type="entry name" value="AAT_like"/>
    <property type="match status" value="1"/>
</dbReference>
<dbReference type="KEGG" id="ess:ATZ33_09600"/>
<evidence type="ECO:0000256" key="2">
    <source>
        <dbReference type="ARBA" id="ARBA00012224"/>
    </source>
</evidence>
<keyword evidence="8" id="KW-0808">Transferase</keyword>
<dbReference type="NCBIfam" id="TIGR04350">
    <property type="entry name" value="C_S_lyase_PatB"/>
    <property type="match status" value="1"/>
</dbReference>
<keyword evidence="3" id="KW-0663">Pyridoxal phosphate</keyword>
<dbReference type="InterPro" id="IPR051798">
    <property type="entry name" value="Class-II_PLP-Dep_Aminotrans"/>
</dbReference>
<dbReference type="InterPro" id="IPR015421">
    <property type="entry name" value="PyrdxlP-dep_Trfase_major"/>
</dbReference>
<comment type="cofactor">
    <cofactor evidence="1">
        <name>pyridoxal 5'-phosphate</name>
        <dbReference type="ChEBI" id="CHEBI:597326"/>
    </cofactor>
</comment>
<dbReference type="Pfam" id="PF00155">
    <property type="entry name" value="Aminotran_1_2"/>
    <property type="match status" value="1"/>
</dbReference>
<protein>
    <recommendedName>
        <fullName evidence="2">cysteine-S-conjugate beta-lyase</fullName>
        <ecNumber evidence="2">4.4.1.13</ecNumber>
    </recommendedName>
</protein>
<name>A0A0S3KBG6_9ENTE</name>
<dbReference type="OrthoDB" id="9802872at2"/>
<gene>
    <name evidence="7" type="ORF">ATZ33_09600</name>
    <name evidence="8" type="ORF">RV15_GL002857</name>
</gene>
<dbReference type="PANTHER" id="PTHR43525">
    <property type="entry name" value="PROTEIN MALY"/>
    <property type="match status" value="1"/>
</dbReference>
<dbReference type="InterPro" id="IPR004839">
    <property type="entry name" value="Aminotransferase_I/II_large"/>
</dbReference>
<dbReference type="Proteomes" id="UP000183039">
    <property type="component" value="Unassembled WGS sequence"/>
</dbReference>
<feature type="domain" description="Aminotransferase class I/classII large" evidence="6">
    <location>
        <begin position="33"/>
        <end position="383"/>
    </location>
</feature>
<organism evidence="8 10">
    <name type="scientific">Enterococcus silesiacus</name>
    <dbReference type="NCBI Taxonomy" id="332949"/>
    <lineage>
        <taxon>Bacteria</taxon>
        <taxon>Bacillati</taxon>
        <taxon>Bacillota</taxon>
        <taxon>Bacilli</taxon>
        <taxon>Lactobacillales</taxon>
        <taxon>Enterococcaceae</taxon>
        <taxon>Enterococcus</taxon>
    </lineage>
</organism>
<reference evidence="7 9" key="2">
    <citation type="submission" date="2015-12" db="EMBL/GenBank/DDBJ databases">
        <authorList>
            <person name="Lauer A."/>
            <person name="Humrighouse B."/>
            <person name="Loparev V."/>
            <person name="Shewmaker P.L."/>
            <person name="Whitney A.M."/>
            <person name="McLaughlin R.W."/>
        </authorList>
    </citation>
    <scope>NUCLEOTIDE SEQUENCE [LARGE SCALE GENOMIC DNA]</scope>
    <source>
        <strain evidence="7 9">LMG 23085</strain>
    </source>
</reference>
<evidence type="ECO:0000259" key="6">
    <source>
        <dbReference type="Pfam" id="PF00155"/>
    </source>
</evidence>
<sequence>MVEFDTVYNRLNTNCIKWDSIEDTYGETDLLPLWIADMDFKANPPVLDALKKTAEQGLLGYSPAPDSLYEAIQAWQKRRHDYAVSKEAILFNSGVVPSLSIAIQAYTKPGDAVLIHDPVYPPFAKVVEQNNRKLVRSSLLIEQGHFVINLEELEKQIIAEDVRLFILCNPHNPGGRVWTKSELEAFGKLCAKYDVLVISDEIHQDLIFAPHVFTTFTNVHPTFKDFSITLTAATKTFNLAGIKNSMIFIENPDLRKQFVEAQERNFQNEINIFGYVGTEAAYQNGDTWLEELLVYLKENIDTVSEFLKTELPEVKMMRPEGTYLIWLDFSALGLTDAKLQNQLVHKGKVVLNPGITFGPNGTQHMRLNVACPKETLLEGLRRIKHSFE</sequence>
<evidence type="ECO:0000256" key="3">
    <source>
        <dbReference type="ARBA" id="ARBA00022898"/>
    </source>
</evidence>
<dbReference type="GO" id="GO:0008483">
    <property type="term" value="F:transaminase activity"/>
    <property type="evidence" value="ECO:0007669"/>
    <property type="project" value="UniProtKB-KW"/>
</dbReference>
<proteinExistence type="inferred from homology"/>
<dbReference type="AlphaFoldDB" id="A0A0S3KBG6"/>
<keyword evidence="4" id="KW-0456">Lyase</keyword>
<evidence type="ECO:0000256" key="4">
    <source>
        <dbReference type="ARBA" id="ARBA00023239"/>
    </source>
</evidence>
<accession>A0A0S3KBG6</accession>
<keyword evidence="9" id="KW-1185">Reference proteome</keyword>
<dbReference type="EMBL" id="JXLC01000041">
    <property type="protein sequence ID" value="OJG85014.1"/>
    <property type="molecule type" value="Genomic_DNA"/>
</dbReference>
<dbReference type="RefSeq" id="WP_071879359.1">
    <property type="nucleotide sequence ID" value="NZ_JXLC01000041.1"/>
</dbReference>
<reference evidence="8 10" key="1">
    <citation type="submission" date="2014-12" db="EMBL/GenBank/DDBJ databases">
        <title>Draft genome sequences of 29 type strains of Enterococci.</title>
        <authorList>
            <person name="Zhong Z."/>
            <person name="Sun Z."/>
            <person name="Liu W."/>
            <person name="Zhang W."/>
            <person name="Zhang H."/>
        </authorList>
    </citation>
    <scope>NUCLEOTIDE SEQUENCE [LARGE SCALE GENOMIC DNA]</scope>
    <source>
        <strain evidence="8 10">DSM 22801</strain>
    </source>
</reference>
<dbReference type="InterPro" id="IPR015422">
    <property type="entry name" value="PyrdxlP-dep_Trfase_small"/>
</dbReference>
<dbReference type="EC" id="4.4.1.13" evidence="2"/>
<dbReference type="InterPro" id="IPR015424">
    <property type="entry name" value="PyrdxlP-dep_Trfase"/>
</dbReference>
<evidence type="ECO:0000313" key="10">
    <source>
        <dbReference type="Proteomes" id="UP000183039"/>
    </source>
</evidence>
<evidence type="ECO:0000256" key="5">
    <source>
        <dbReference type="ARBA" id="ARBA00037974"/>
    </source>
</evidence>
<evidence type="ECO:0000313" key="9">
    <source>
        <dbReference type="Proteomes" id="UP000065511"/>
    </source>
</evidence>
<dbReference type="Proteomes" id="UP000065511">
    <property type="component" value="Chromosome"/>
</dbReference>
<evidence type="ECO:0000313" key="7">
    <source>
        <dbReference type="EMBL" id="ALS01615.1"/>
    </source>
</evidence>
<dbReference type="Gene3D" id="3.40.640.10">
    <property type="entry name" value="Type I PLP-dependent aspartate aminotransferase-like (Major domain)"/>
    <property type="match status" value="1"/>
</dbReference>
<dbReference type="SUPFAM" id="SSF53383">
    <property type="entry name" value="PLP-dependent transferases"/>
    <property type="match status" value="1"/>
</dbReference>
<dbReference type="EMBL" id="CP013614">
    <property type="protein sequence ID" value="ALS01615.1"/>
    <property type="molecule type" value="Genomic_DNA"/>
</dbReference>
<comment type="similarity">
    <text evidence="5">Belongs to the class-II pyridoxal-phosphate-dependent aminotransferase family. MalY/PatB cystathionine beta-lyase subfamily.</text>
</comment>
<evidence type="ECO:0000313" key="8">
    <source>
        <dbReference type="EMBL" id="OJG85014.1"/>
    </source>
</evidence>
<dbReference type="GO" id="GO:0030170">
    <property type="term" value="F:pyridoxal phosphate binding"/>
    <property type="evidence" value="ECO:0007669"/>
    <property type="project" value="InterPro"/>
</dbReference>
<dbReference type="Gene3D" id="3.90.1150.10">
    <property type="entry name" value="Aspartate Aminotransferase, domain 1"/>
    <property type="match status" value="1"/>
</dbReference>
<dbReference type="GO" id="GO:0047804">
    <property type="term" value="F:cysteine-S-conjugate beta-lyase activity"/>
    <property type="evidence" value="ECO:0007669"/>
    <property type="project" value="UniProtKB-EC"/>
</dbReference>
<dbReference type="InterPro" id="IPR027619">
    <property type="entry name" value="C-S_lyase_PatB-like"/>
</dbReference>